<dbReference type="GO" id="GO:0003723">
    <property type="term" value="F:RNA binding"/>
    <property type="evidence" value="ECO:0007669"/>
    <property type="project" value="TreeGrafter"/>
</dbReference>
<evidence type="ECO:0000313" key="4">
    <source>
        <dbReference type="Proteomes" id="UP000824120"/>
    </source>
</evidence>
<comment type="caution">
    <text evidence="3">The sequence shown here is derived from an EMBL/GenBank/DDBJ whole genome shotgun (WGS) entry which is preliminary data.</text>
</comment>
<proteinExistence type="predicted"/>
<dbReference type="EMBL" id="JACXVP010000005">
    <property type="protein sequence ID" value="KAG5606691.1"/>
    <property type="molecule type" value="Genomic_DNA"/>
</dbReference>
<dbReference type="GO" id="GO:0005737">
    <property type="term" value="C:cytoplasm"/>
    <property type="evidence" value="ECO:0007669"/>
    <property type="project" value="TreeGrafter"/>
</dbReference>
<sequence>MEVVGYKFKNVNLLYQTFTHSSFHQVNKSEPYKRLEYVGDSVLHLLMDNRLRAAKVDIEKLARIAIKYNFHKYLRHKKPILKCQCSDS</sequence>
<feature type="domain" description="RNase III" evidence="2">
    <location>
        <begin position="1"/>
        <end position="51"/>
    </location>
</feature>
<evidence type="ECO:0000313" key="3">
    <source>
        <dbReference type="EMBL" id="KAG5606691.1"/>
    </source>
</evidence>
<dbReference type="PROSITE" id="PS50142">
    <property type="entry name" value="RNASE_3_2"/>
    <property type="match status" value="1"/>
</dbReference>
<dbReference type="Proteomes" id="UP000824120">
    <property type="component" value="Chromosome 5"/>
</dbReference>
<dbReference type="AlphaFoldDB" id="A0A9J5Z176"/>
<dbReference type="PANTHER" id="PTHR14950">
    <property type="entry name" value="DICER-RELATED"/>
    <property type="match status" value="1"/>
</dbReference>
<dbReference type="GO" id="GO:0030422">
    <property type="term" value="P:siRNA processing"/>
    <property type="evidence" value="ECO:0007669"/>
    <property type="project" value="TreeGrafter"/>
</dbReference>
<keyword evidence="4" id="KW-1185">Reference proteome</keyword>
<dbReference type="CDD" id="cd00593">
    <property type="entry name" value="RIBOc"/>
    <property type="match status" value="1"/>
</dbReference>
<accession>A0A9J5Z176</accession>
<dbReference type="Gene3D" id="1.10.1520.10">
    <property type="entry name" value="Ribonuclease III domain"/>
    <property type="match status" value="1"/>
</dbReference>
<dbReference type="GO" id="GO:0004525">
    <property type="term" value="F:ribonuclease III activity"/>
    <property type="evidence" value="ECO:0007669"/>
    <property type="project" value="InterPro"/>
</dbReference>
<gene>
    <name evidence="3" type="ORF">H5410_028183</name>
</gene>
<evidence type="ECO:0000256" key="1">
    <source>
        <dbReference type="ARBA" id="ARBA00022801"/>
    </source>
</evidence>
<name>A0A9J5Z176_SOLCO</name>
<keyword evidence="1" id="KW-0378">Hydrolase</keyword>
<reference evidence="3 4" key="1">
    <citation type="submission" date="2020-09" db="EMBL/GenBank/DDBJ databases">
        <title>De no assembly of potato wild relative species, Solanum commersonii.</title>
        <authorList>
            <person name="Cho K."/>
        </authorList>
    </citation>
    <scope>NUCLEOTIDE SEQUENCE [LARGE SCALE GENOMIC DNA]</scope>
    <source>
        <strain evidence="3">LZ3.2</strain>
        <tissue evidence="3">Leaf</tissue>
    </source>
</reference>
<dbReference type="SUPFAM" id="SSF69065">
    <property type="entry name" value="RNase III domain-like"/>
    <property type="match status" value="1"/>
</dbReference>
<dbReference type="OrthoDB" id="416741at2759"/>
<dbReference type="InterPro" id="IPR000999">
    <property type="entry name" value="RNase_III_dom"/>
</dbReference>
<protein>
    <recommendedName>
        <fullName evidence="2">RNase III domain-containing protein</fullName>
    </recommendedName>
</protein>
<evidence type="ECO:0000259" key="2">
    <source>
        <dbReference type="PROSITE" id="PS50142"/>
    </source>
</evidence>
<organism evidence="3 4">
    <name type="scientific">Solanum commersonii</name>
    <name type="common">Commerson's wild potato</name>
    <name type="synonym">Commerson's nightshade</name>
    <dbReference type="NCBI Taxonomy" id="4109"/>
    <lineage>
        <taxon>Eukaryota</taxon>
        <taxon>Viridiplantae</taxon>
        <taxon>Streptophyta</taxon>
        <taxon>Embryophyta</taxon>
        <taxon>Tracheophyta</taxon>
        <taxon>Spermatophyta</taxon>
        <taxon>Magnoliopsida</taxon>
        <taxon>eudicotyledons</taxon>
        <taxon>Gunneridae</taxon>
        <taxon>Pentapetalae</taxon>
        <taxon>asterids</taxon>
        <taxon>lamiids</taxon>
        <taxon>Solanales</taxon>
        <taxon>Solanaceae</taxon>
        <taxon>Solanoideae</taxon>
        <taxon>Solaneae</taxon>
        <taxon>Solanum</taxon>
    </lineage>
</organism>
<dbReference type="InterPro" id="IPR036389">
    <property type="entry name" value="RNase_III_sf"/>
</dbReference>
<dbReference type="PANTHER" id="PTHR14950:SF54">
    <property type="entry name" value="RNASE II-LIKE 1"/>
    <property type="match status" value="1"/>
</dbReference>
<dbReference type="GO" id="GO:0005634">
    <property type="term" value="C:nucleus"/>
    <property type="evidence" value="ECO:0007669"/>
    <property type="project" value="TreeGrafter"/>
</dbReference>